<accession>A0A9D5M304</accession>
<keyword evidence="2" id="KW-1185">Reference proteome</keyword>
<gene>
    <name evidence="1" type="ORF">INF28_04490</name>
</gene>
<dbReference type="Proteomes" id="UP000806542">
    <property type="component" value="Unassembled WGS sequence"/>
</dbReference>
<name>A0A9D5M304_9FIRM</name>
<reference evidence="1" key="1">
    <citation type="submission" date="2020-10" db="EMBL/GenBank/DDBJ databases">
        <title>ChiBAC.</title>
        <authorList>
            <person name="Zenner C."/>
            <person name="Hitch T.C.A."/>
            <person name="Clavel T."/>
        </authorList>
    </citation>
    <scope>NUCLEOTIDE SEQUENCE</scope>
    <source>
        <strain evidence="1">DSM 107454</strain>
    </source>
</reference>
<dbReference type="AlphaFoldDB" id="A0A9D5M304"/>
<comment type="caution">
    <text evidence="1">The sequence shown here is derived from an EMBL/GenBank/DDBJ whole genome shotgun (WGS) entry which is preliminary data.</text>
</comment>
<organism evidence="1 2">
    <name type="scientific">Ructibacterium gallinarum</name>
    <dbReference type="NCBI Taxonomy" id="2779355"/>
    <lineage>
        <taxon>Bacteria</taxon>
        <taxon>Bacillati</taxon>
        <taxon>Bacillota</taxon>
        <taxon>Clostridia</taxon>
        <taxon>Eubacteriales</taxon>
        <taxon>Oscillospiraceae</taxon>
        <taxon>Ructibacterium</taxon>
    </lineage>
</organism>
<proteinExistence type="predicted"/>
<evidence type="ECO:0000313" key="1">
    <source>
        <dbReference type="EMBL" id="MBE5039719.1"/>
    </source>
</evidence>
<protein>
    <submittedName>
        <fullName evidence="1">Complexin-2</fullName>
    </submittedName>
</protein>
<evidence type="ECO:0000313" key="2">
    <source>
        <dbReference type="Proteomes" id="UP000806542"/>
    </source>
</evidence>
<dbReference type="RefSeq" id="WP_226392284.1">
    <property type="nucleotide sequence ID" value="NZ_JADCKB010000007.1"/>
</dbReference>
<dbReference type="EMBL" id="JADCKB010000007">
    <property type="protein sequence ID" value="MBE5039719.1"/>
    <property type="molecule type" value="Genomic_DNA"/>
</dbReference>
<sequence length="85" mass="10419">MKQLQISEALFVKLVKFFYSEEIGYDDEELFDLEREIKKELQKKLDRISMRSYYTKYKTAETEQECEEARKKYLDEKGVPESFQW</sequence>